<comment type="caution">
    <text evidence="14">The sequence shown here is derived from an EMBL/GenBank/DDBJ whole genome shotgun (WGS) entry which is preliminary data.</text>
</comment>
<evidence type="ECO:0000256" key="3">
    <source>
        <dbReference type="ARBA" id="ARBA00010199"/>
    </source>
</evidence>
<feature type="transmembrane region" description="Helical" evidence="13">
    <location>
        <begin position="420"/>
        <end position="436"/>
    </location>
</feature>
<keyword evidence="6" id="KW-0050">Antiport</keyword>
<keyword evidence="11 13" id="KW-0472">Membrane</keyword>
<protein>
    <recommendedName>
        <fullName evidence="4">Probable multidrug resistance protein NorM</fullName>
    </recommendedName>
    <alternativeName>
        <fullName evidence="12">Multidrug-efflux transporter</fullName>
    </alternativeName>
</protein>
<feature type="transmembrane region" description="Helical" evidence="13">
    <location>
        <begin position="281"/>
        <end position="298"/>
    </location>
</feature>
<feature type="transmembrane region" description="Helical" evidence="13">
    <location>
        <begin position="92"/>
        <end position="118"/>
    </location>
</feature>
<evidence type="ECO:0000256" key="6">
    <source>
        <dbReference type="ARBA" id="ARBA00022449"/>
    </source>
</evidence>
<dbReference type="PIRSF" id="PIRSF006603">
    <property type="entry name" value="DinF"/>
    <property type="match status" value="1"/>
</dbReference>
<evidence type="ECO:0000256" key="8">
    <source>
        <dbReference type="ARBA" id="ARBA00022692"/>
    </source>
</evidence>
<evidence type="ECO:0000256" key="2">
    <source>
        <dbReference type="ARBA" id="ARBA00004651"/>
    </source>
</evidence>
<dbReference type="PANTHER" id="PTHR43298">
    <property type="entry name" value="MULTIDRUG RESISTANCE PROTEIN NORM-RELATED"/>
    <property type="match status" value="1"/>
</dbReference>
<dbReference type="InterPro" id="IPR048279">
    <property type="entry name" value="MdtK-like"/>
</dbReference>
<keyword evidence="8 13" id="KW-0812">Transmembrane</keyword>
<evidence type="ECO:0000313" key="15">
    <source>
        <dbReference type="Proteomes" id="UP001059480"/>
    </source>
</evidence>
<feature type="transmembrane region" description="Helical" evidence="13">
    <location>
        <begin position="138"/>
        <end position="158"/>
    </location>
</feature>
<keyword evidence="7" id="KW-1003">Cell membrane</keyword>
<evidence type="ECO:0000313" key="14">
    <source>
        <dbReference type="EMBL" id="MCQ9209067.1"/>
    </source>
</evidence>
<accession>A0ABT1WKF2</accession>
<dbReference type="RefSeq" id="WP_256944180.1">
    <property type="nucleotide sequence ID" value="NZ_JANHNZ010000001.1"/>
</dbReference>
<keyword evidence="5" id="KW-0813">Transport</keyword>
<comment type="function">
    <text evidence="1">Multidrug efflux pump.</text>
</comment>
<keyword evidence="10" id="KW-0406">Ion transport</keyword>
<evidence type="ECO:0000256" key="10">
    <source>
        <dbReference type="ARBA" id="ARBA00023065"/>
    </source>
</evidence>
<feature type="transmembrane region" description="Helical" evidence="13">
    <location>
        <begin position="43"/>
        <end position="72"/>
    </location>
</feature>
<evidence type="ECO:0000256" key="1">
    <source>
        <dbReference type="ARBA" id="ARBA00003408"/>
    </source>
</evidence>
<reference evidence="14" key="2">
    <citation type="journal article" date="2023" name="Curr. Microbiol.">
        <title>Granulicatella seriolae sp. nov., a Novel Facultative Anaerobe Isolated from Yellowtail Marine Fish.</title>
        <authorList>
            <person name="Lee M."/>
            <person name="Choi Y.J."/>
            <person name="Farooq A."/>
            <person name="Jeong J.B."/>
            <person name="Jung M.Y."/>
        </authorList>
    </citation>
    <scope>NUCLEOTIDE SEQUENCE</scope>
    <source>
        <strain evidence="14">S8</strain>
    </source>
</reference>
<feature type="transmembrane region" description="Helical" evidence="13">
    <location>
        <begin position="356"/>
        <end position="374"/>
    </location>
</feature>
<dbReference type="Pfam" id="PF01554">
    <property type="entry name" value="MatE"/>
    <property type="match status" value="2"/>
</dbReference>
<comment type="subcellular location">
    <subcellularLocation>
        <location evidence="2">Cell membrane</location>
        <topology evidence="2">Multi-pass membrane protein</topology>
    </subcellularLocation>
</comment>
<proteinExistence type="inferred from homology"/>
<comment type="similarity">
    <text evidence="3">Belongs to the multi antimicrobial extrusion (MATE) (TC 2.A.66.1) family.</text>
</comment>
<feature type="transmembrane region" description="Helical" evidence="13">
    <location>
        <begin position="233"/>
        <end position="261"/>
    </location>
</feature>
<dbReference type="PANTHER" id="PTHR43298:SF2">
    <property type="entry name" value="FMN_FAD EXPORTER YEEO-RELATED"/>
    <property type="match status" value="1"/>
</dbReference>
<dbReference type="InterPro" id="IPR050222">
    <property type="entry name" value="MATE_MdtK"/>
</dbReference>
<evidence type="ECO:0000256" key="12">
    <source>
        <dbReference type="ARBA" id="ARBA00031636"/>
    </source>
</evidence>
<name>A0ABT1WKF2_9LACT</name>
<keyword evidence="9 13" id="KW-1133">Transmembrane helix</keyword>
<keyword evidence="15" id="KW-1185">Reference proteome</keyword>
<dbReference type="EMBL" id="JANHNZ010000001">
    <property type="protein sequence ID" value="MCQ9209067.1"/>
    <property type="molecule type" value="Genomic_DNA"/>
</dbReference>
<feature type="transmembrane region" description="Helical" evidence="13">
    <location>
        <begin position="12"/>
        <end position="31"/>
    </location>
</feature>
<gene>
    <name evidence="14" type="ORF">NPA36_00605</name>
</gene>
<sequence>MAKDMTKGKPLGLILSFTIPLLIGNLFQQLYSMADTFIVGRTIGVTALAAVGSTGSIMFLILGFAQGLTAGLAIPLAQKFGAKDEKGVRQSFFVSLLIAACVSLVLTVFSVIFCRLILETMRTPVEIIDQSESYLRVILAGLSTSVAFNLLSNILRALGDSKTPLYFLVIACIMNIILDIVFIVVFKIGVAGAGFATIISQAFSAIACLVYIKRRLPILHFKREDLKVSNGFVMAHVRIAFPMAFQTSIIAIGALSIQITLNQLGANSVAAYTAAQKIDQLAILPLMSFGVTMATYTAQNFGAKLYQRIWDGVTTCIKLSLTFSVAIGIFLILFSPQLITLFVGPGQEDVVQLGRWYFITNSSMYFLLSLLFIYRYTLQGLGKSFIPTLAGIMELVMRMIAAIFLSQIFGFVGATMANPLAWLGAVIPLSYTYYSYKHKYIKKHKQKIEKQPNPNN</sequence>
<dbReference type="CDD" id="cd13138">
    <property type="entry name" value="MATE_yoeA_like"/>
    <property type="match status" value="1"/>
</dbReference>
<evidence type="ECO:0000256" key="11">
    <source>
        <dbReference type="ARBA" id="ARBA00023136"/>
    </source>
</evidence>
<feature type="transmembrane region" description="Helical" evidence="13">
    <location>
        <begin position="319"/>
        <end position="344"/>
    </location>
</feature>
<evidence type="ECO:0000256" key="7">
    <source>
        <dbReference type="ARBA" id="ARBA00022475"/>
    </source>
</evidence>
<dbReference type="InterPro" id="IPR002528">
    <property type="entry name" value="MATE_fam"/>
</dbReference>
<feature type="transmembrane region" description="Helical" evidence="13">
    <location>
        <begin position="165"/>
        <end position="186"/>
    </location>
</feature>
<evidence type="ECO:0000256" key="13">
    <source>
        <dbReference type="SAM" id="Phobius"/>
    </source>
</evidence>
<dbReference type="NCBIfam" id="TIGR00797">
    <property type="entry name" value="matE"/>
    <property type="match status" value="1"/>
</dbReference>
<dbReference type="Proteomes" id="UP001059480">
    <property type="component" value="Unassembled WGS sequence"/>
</dbReference>
<feature type="transmembrane region" description="Helical" evidence="13">
    <location>
        <begin position="192"/>
        <end position="212"/>
    </location>
</feature>
<evidence type="ECO:0000256" key="9">
    <source>
        <dbReference type="ARBA" id="ARBA00022989"/>
    </source>
</evidence>
<evidence type="ECO:0000256" key="5">
    <source>
        <dbReference type="ARBA" id="ARBA00022448"/>
    </source>
</evidence>
<evidence type="ECO:0000256" key="4">
    <source>
        <dbReference type="ARBA" id="ARBA00020268"/>
    </source>
</evidence>
<organism evidence="14 15">
    <name type="scientific">Granulicatella seriolae</name>
    <dbReference type="NCBI Taxonomy" id="2967226"/>
    <lineage>
        <taxon>Bacteria</taxon>
        <taxon>Bacillati</taxon>
        <taxon>Bacillota</taxon>
        <taxon>Bacilli</taxon>
        <taxon>Lactobacillales</taxon>
        <taxon>Carnobacteriaceae</taxon>
        <taxon>Granulicatella</taxon>
    </lineage>
</organism>
<reference evidence="14" key="3">
    <citation type="journal article" date="2023" name="Microbiol. Resour. Announc.">
        <title>Draft Genome Sequence of Granulicatella sp. Strain S8, Isolated from a Marine Fish, Seriola quinqueradiata.</title>
        <authorList>
            <person name="Lee M."/>
            <person name="Farooq A."/>
            <person name="Jeong J.B."/>
            <person name="Jung M.Y."/>
        </authorList>
    </citation>
    <scope>NUCLEOTIDE SEQUENCE</scope>
    <source>
        <strain evidence="14">S8</strain>
    </source>
</reference>
<reference evidence="14" key="1">
    <citation type="submission" date="2022-07" db="EMBL/GenBank/DDBJ databases">
        <authorList>
            <person name="Jung M.-Y."/>
            <person name="Lee M."/>
        </authorList>
    </citation>
    <scope>NUCLEOTIDE SEQUENCE</scope>
    <source>
        <strain evidence="14">S8</strain>
    </source>
</reference>